<organism evidence="1 2">
    <name type="scientific">Actinomadura namibiensis</name>
    <dbReference type="NCBI Taxonomy" id="182080"/>
    <lineage>
        <taxon>Bacteria</taxon>
        <taxon>Bacillati</taxon>
        <taxon>Actinomycetota</taxon>
        <taxon>Actinomycetes</taxon>
        <taxon>Streptosporangiales</taxon>
        <taxon>Thermomonosporaceae</taxon>
        <taxon>Actinomadura</taxon>
    </lineage>
</organism>
<reference evidence="1 2" key="1">
    <citation type="submission" date="2020-08" db="EMBL/GenBank/DDBJ databases">
        <title>Genomic Encyclopedia of Type Strains, Phase IV (KMG-IV): sequencing the most valuable type-strain genomes for metagenomic binning, comparative biology and taxonomic classification.</title>
        <authorList>
            <person name="Goeker M."/>
        </authorList>
    </citation>
    <scope>NUCLEOTIDE SEQUENCE [LARGE SCALE GENOMIC DNA]</scope>
    <source>
        <strain evidence="1 2">DSM 44197</strain>
    </source>
</reference>
<evidence type="ECO:0000313" key="1">
    <source>
        <dbReference type="EMBL" id="MBA8953928.1"/>
    </source>
</evidence>
<dbReference type="EMBL" id="JACJIA010000008">
    <property type="protein sequence ID" value="MBA8953928.1"/>
    <property type="molecule type" value="Genomic_DNA"/>
</dbReference>
<evidence type="ECO:0000313" key="2">
    <source>
        <dbReference type="Proteomes" id="UP000572680"/>
    </source>
</evidence>
<sequence>MRHNGRPPIYASDLPITHLDLRLKPEPKTKGRPPEGPETLIVCPDCGWWVALKRHMVHPHRDRRRRPIDGRVPRCPGSGQRVIVNISYDTWREQLAQVVADASTRRSAPQFTKPRPPVPPAVHQIARAREKALAAALAASGTENPR</sequence>
<dbReference type="RefSeq" id="WP_182846091.1">
    <property type="nucleotide sequence ID" value="NZ_BAAALP010000001.1"/>
</dbReference>
<name>A0A7W3LTC1_ACTNM</name>
<accession>A0A7W3LTC1</accession>
<keyword evidence="2" id="KW-1185">Reference proteome</keyword>
<dbReference type="Proteomes" id="UP000572680">
    <property type="component" value="Unassembled WGS sequence"/>
</dbReference>
<protein>
    <submittedName>
        <fullName evidence="1">Uncharacterized protein</fullName>
    </submittedName>
</protein>
<proteinExistence type="predicted"/>
<gene>
    <name evidence="1" type="ORF">HNR61_005582</name>
</gene>
<dbReference type="AlphaFoldDB" id="A0A7W3LTC1"/>
<comment type="caution">
    <text evidence="1">The sequence shown here is derived from an EMBL/GenBank/DDBJ whole genome shotgun (WGS) entry which is preliminary data.</text>
</comment>